<evidence type="ECO:0000259" key="1">
    <source>
        <dbReference type="Pfam" id="PF01408"/>
    </source>
</evidence>
<dbReference type="SUPFAM" id="SSF55347">
    <property type="entry name" value="Glyceraldehyde-3-phosphate dehydrogenase-like, C-terminal domain"/>
    <property type="match status" value="1"/>
</dbReference>
<proteinExistence type="predicted"/>
<comment type="caution">
    <text evidence="3">The sequence shown here is derived from an EMBL/GenBank/DDBJ whole genome shotgun (WGS) entry which is preliminary data.</text>
</comment>
<evidence type="ECO:0000313" key="4">
    <source>
        <dbReference type="Proteomes" id="UP001147746"/>
    </source>
</evidence>
<dbReference type="Pfam" id="PF02894">
    <property type="entry name" value="GFO_IDH_MocA_C"/>
    <property type="match status" value="1"/>
</dbReference>
<evidence type="ECO:0000259" key="2">
    <source>
        <dbReference type="Pfam" id="PF02894"/>
    </source>
</evidence>
<dbReference type="AlphaFoldDB" id="A0A9W9PZZ0"/>
<gene>
    <name evidence="3" type="ORF">N7476_004364</name>
</gene>
<accession>A0A9W9PZZ0</accession>
<reference evidence="3" key="1">
    <citation type="submission" date="2022-12" db="EMBL/GenBank/DDBJ databases">
        <authorList>
            <person name="Petersen C."/>
        </authorList>
    </citation>
    <scope>NUCLEOTIDE SEQUENCE</scope>
    <source>
        <strain evidence="3">IBT 21472</strain>
    </source>
</reference>
<dbReference type="Gene3D" id="3.30.360.10">
    <property type="entry name" value="Dihydrodipicolinate Reductase, domain 2"/>
    <property type="match status" value="1"/>
</dbReference>
<dbReference type="PANTHER" id="PTHR43377">
    <property type="entry name" value="BILIVERDIN REDUCTASE A"/>
    <property type="match status" value="1"/>
</dbReference>
<dbReference type="Proteomes" id="UP001147746">
    <property type="component" value="Unassembled WGS sequence"/>
</dbReference>
<dbReference type="GO" id="GO:0000166">
    <property type="term" value="F:nucleotide binding"/>
    <property type="evidence" value="ECO:0007669"/>
    <property type="project" value="InterPro"/>
</dbReference>
<dbReference type="InterPro" id="IPR051450">
    <property type="entry name" value="Gfo/Idh/MocA_Oxidoreductases"/>
</dbReference>
<dbReference type="InterPro" id="IPR000683">
    <property type="entry name" value="Gfo/Idh/MocA-like_OxRdtase_N"/>
</dbReference>
<reference evidence="3" key="2">
    <citation type="journal article" date="2023" name="IMA Fungus">
        <title>Comparative genomic study of the Penicillium genus elucidates a diverse pangenome and 15 lateral gene transfer events.</title>
        <authorList>
            <person name="Petersen C."/>
            <person name="Sorensen T."/>
            <person name="Nielsen M.R."/>
            <person name="Sondergaard T.E."/>
            <person name="Sorensen J.L."/>
            <person name="Fitzpatrick D.A."/>
            <person name="Frisvad J.C."/>
            <person name="Nielsen K.L."/>
        </authorList>
    </citation>
    <scope>NUCLEOTIDE SEQUENCE</scope>
    <source>
        <strain evidence="3">IBT 21472</strain>
    </source>
</reference>
<feature type="domain" description="Gfo/Idh/MocA-like oxidoreductase C-terminal" evidence="2">
    <location>
        <begin position="138"/>
        <end position="352"/>
    </location>
</feature>
<name>A0A9W9PZZ0_9EURO</name>
<dbReference type="Gene3D" id="3.40.50.720">
    <property type="entry name" value="NAD(P)-binding Rossmann-like Domain"/>
    <property type="match status" value="1"/>
</dbReference>
<dbReference type="PANTHER" id="PTHR43377:SF1">
    <property type="entry name" value="BILIVERDIN REDUCTASE A"/>
    <property type="match status" value="1"/>
</dbReference>
<sequence length="357" mass="38613">MSFSERKIDVAVIGVGLIGPRHCRTVKESNEARLVAIVDLQPSTAKVAEEFGAAHYTSVQDLIRSSDKPDAAIICTPNHTHASLAKELAAAGIHVLIEKPVSVDISSGRELVEILNQSGVKALVGHHRRFNPYVIAAKEAISSGSLGDITAISGMWTTYKPEDYFDVPAAWRRGKSGGVVLINLIHEVDILHHLFGPITRVHAESTKSRRGYEAEEGAAIVFRFRSGVVGTFVISDNVPSPHNFESGTGENPLIPKAGADFYRIFGTGASLSVPDMTKWSYDGAPVKSWNEKLSQESLEVTPAVPFEKQFSHFVRVIHGEEDPSCSAGAGLAALMVCEAVRESLQTGQTVEIKDDNF</sequence>
<protein>
    <submittedName>
        <fullName evidence="3">Uncharacterized protein</fullName>
    </submittedName>
</protein>
<feature type="domain" description="Gfo/Idh/MocA-like oxidoreductase N-terminal" evidence="1">
    <location>
        <begin position="9"/>
        <end position="126"/>
    </location>
</feature>
<keyword evidence="4" id="KW-1185">Reference proteome</keyword>
<organism evidence="3 4">
    <name type="scientific">Penicillium atrosanguineum</name>
    <dbReference type="NCBI Taxonomy" id="1132637"/>
    <lineage>
        <taxon>Eukaryota</taxon>
        <taxon>Fungi</taxon>
        <taxon>Dikarya</taxon>
        <taxon>Ascomycota</taxon>
        <taxon>Pezizomycotina</taxon>
        <taxon>Eurotiomycetes</taxon>
        <taxon>Eurotiomycetidae</taxon>
        <taxon>Eurotiales</taxon>
        <taxon>Aspergillaceae</taxon>
        <taxon>Penicillium</taxon>
    </lineage>
</organism>
<dbReference type="Pfam" id="PF01408">
    <property type="entry name" value="GFO_IDH_MocA"/>
    <property type="match status" value="1"/>
</dbReference>
<dbReference type="EMBL" id="JAPZBO010000003">
    <property type="protein sequence ID" value="KAJ5321362.1"/>
    <property type="molecule type" value="Genomic_DNA"/>
</dbReference>
<dbReference type="InterPro" id="IPR004104">
    <property type="entry name" value="Gfo/Idh/MocA-like_OxRdtase_C"/>
</dbReference>
<dbReference type="SUPFAM" id="SSF51735">
    <property type="entry name" value="NAD(P)-binding Rossmann-fold domains"/>
    <property type="match status" value="1"/>
</dbReference>
<evidence type="ECO:0000313" key="3">
    <source>
        <dbReference type="EMBL" id="KAJ5321362.1"/>
    </source>
</evidence>
<dbReference type="InterPro" id="IPR036291">
    <property type="entry name" value="NAD(P)-bd_dom_sf"/>
</dbReference>